<feature type="compositionally biased region" description="Polar residues" evidence="2">
    <location>
        <begin position="323"/>
        <end position="336"/>
    </location>
</feature>
<proteinExistence type="predicted"/>
<reference evidence="3 4" key="1">
    <citation type="submission" date="2018-03" db="EMBL/GenBank/DDBJ databases">
        <title>Finding Nemo's genes: A chromosome-scale reference assembly of the genome of the orange clownfish Amphiprion percula.</title>
        <authorList>
            <person name="Lehmann R."/>
        </authorList>
    </citation>
    <scope>NUCLEOTIDE SEQUENCE</scope>
</reference>
<feature type="coiled-coil region" evidence="1">
    <location>
        <begin position="738"/>
        <end position="765"/>
    </location>
</feature>
<feature type="compositionally biased region" description="Acidic residues" evidence="2">
    <location>
        <begin position="50"/>
        <end position="61"/>
    </location>
</feature>
<feature type="region of interest" description="Disordered" evidence="2">
    <location>
        <begin position="314"/>
        <end position="336"/>
    </location>
</feature>
<feature type="compositionally biased region" description="Polar residues" evidence="2">
    <location>
        <begin position="64"/>
        <end position="74"/>
    </location>
</feature>
<accession>A0A3P8U732</accession>
<dbReference type="PANTHER" id="PTHR18839:SF0">
    <property type="entry name" value="MITOTIC INTERACTOR AND SUBSTRATE OF PLK1 ISOFORM X1-RELATED"/>
    <property type="match status" value="1"/>
</dbReference>
<keyword evidence="1" id="KW-0175">Coiled coil</keyword>
<feature type="region of interest" description="Disordered" evidence="2">
    <location>
        <begin position="797"/>
        <end position="852"/>
    </location>
</feature>
<dbReference type="AlphaFoldDB" id="A0A3P8U732"/>
<evidence type="ECO:0008006" key="5">
    <source>
        <dbReference type="Google" id="ProtNLM"/>
    </source>
</evidence>
<dbReference type="Ensembl" id="ENSAPET00000033995.1">
    <property type="protein sequence ID" value="ENSAPEP00000033126.1"/>
    <property type="gene ID" value="ENSAPEG00000023536.1"/>
</dbReference>
<protein>
    <recommendedName>
        <fullName evidence="5">A-kinase anchor protein 2 C-terminal domain-containing protein</fullName>
    </recommendedName>
</protein>
<keyword evidence="4" id="KW-1185">Reference proteome</keyword>
<dbReference type="Ensembl" id="ENSAPET00000034003.1">
    <property type="protein sequence ID" value="ENSAPEP00000033134.1"/>
    <property type="gene ID" value="ENSAPEG00000023536.1"/>
</dbReference>
<dbReference type="InterPro" id="IPR042779">
    <property type="entry name" value="MISP/MISP3-like"/>
</dbReference>
<dbReference type="GeneTree" id="ENSGT00940000170963"/>
<evidence type="ECO:0000313" key="4">
    <source>
        <dbReference type="Proteomes" id="UP000265080"/>
    </source>
</evidence>
<feature type="compositionally biased region" description="Low complexity" evidence="2">
    <location>
        <begin position="585"/>
        <end position="606"/>
    </location>
</feature>
<sequence length="868" mass="95357">MATKPKAWQEQGPVNSLDEWVNESGVQGEERAPITLSSLLQDKKAPKAEPEEDIDVLEPEAEVTAQQENQTSDATKMKNHESKRKSRCTRRETQEIVTELEQVCKKLSGTLLTQEESEELVDLCEQAFPPPPSNILSAGEYSEKAGFSSLEGEVADWISDVELISNPADDLNSLDSQNSQEMPQLIEPVDQEEMTADIVMAEANVTQLNFLADGISASNTDNNKSQLAHHSAFVSNNSGNVDTVSSPPFADESEEEEELIDNISCQQQWNTLDICSKASQPSHSVSDLTYQGPVFHATPSVEQQEELLPQSHGELTHRGENQEAAQQVLGQGSPPLSTVAMELSNQGGATPQGSGCVVSLSERLSRAGKRAEGENQQTGVEEGQKESRLERNKAAGQQHYRGLLYSQIIKAQELKPEQYICGVSLKHSRHTRMEYDSCDDSQSDSGVSADFSPCSAIDGTTTTIATGTTATVSKETPIEREIRRAIEREQSLRRSRGLPNPPRSPEYVEIPLRKSVLCQSLPKSERHQGKDREFAGKKMKHEIHAETQREQDLVKLGKVPGFYDKGTVRQIKEKKDLFEAFQTPSNSSFTPRSMTSSWSSASETSTVENQEDFSVQMSTTRSSYMEKRRSLDLLSTAQGPNSAKAVVLTDSTPRGPGFSDGTGCQVIILESNLRIPAEKRFHIKPEAEAFTASNSGKPVISSSRTGGHDGLTVREKEKEKEVAPMENPFFKLRSSTNLVKVKQDIQEAQEREKELQKQRISLYGDGGSADGGGRGRPISMEVKNPVLSSSLNGLAVPDFPGSSSREVTGPSAARQSVGKPCVWPPAQPEEEKIYRPEVPQSPRTPRQKTPLVQCWESGLVNGHITEND</sequence>
<evidence type="ECO:0000313" key="3">
    <source>
        <dbReference type="Ensembl" id="ENSAPEP00000033134.1"/>
    </source>
</evidence>
<reference evidence="3" key="2">
    <citation type="submission" date="2025-05" db="UniProtKB">
        <authorList>
            <consortium name="Ensembl"/>
        </authorList>
    </citation>
    <scope>IDENTIFICATION</scope>
</reference>
<dbReference type="Proteomes" id="UP000265080">
    <property type="component" value="Chromosome 3"/>
</dbReference>
<organism evidence="3 4">
    <name type="scientific">Amphiprion percula</name>
    <name type="common">Orange clownfish</name>
    <name type="synonym">Lutjanus percula</name>
    <dbReference type="NCBI Taxonomy" id="161767"/>
    <lineage>
        <taxon>Eukaryota</taxon>
        <taxon>Metazoa</taxon>
        <taxon>Chordata</taxon>
        <taxon>Craniata</taxon>
        <taxon>Vertebrata</taxon>
        <taxon>Euteleostomi</taxon>
        <taxon>Actinopterygii</taxon>
        <taxon>Neopterygii</taxon>
        <taxon>Teleostei</taxon>
        <taxon>Neoteleostei</taxon>
        <taxon>Acanthomorphata</taxon>
        <taxon>Ovalentaria</taxon>
        <taxon>Pomacentridae</taxon>
        <taxon>Amphiprion</taxon>
    </lineage>
</organism>
<feature type="region of interest" description="Disordered" evidence="2">
    <location>
        <begin position="583"/>
        <end position="610"/>
    </location>
</feature>
<feature type="region of interest" description="Disordered" evidence="2">
    <location>
        <begin position="367"/>
        <end position="388"/>
    </location>
</feature>
<evidence type="ECO:0000256" key="1">
    <source>
        <dbReference type="SAM" id="Coils"/>
    </source>
</evidence>
<dbReference type="PANTHER" id="PTHR18839">
    <property type="entry name" value="MITOTIC INTERACTOR AND SUBSTRATE OF PLK1 MISP FAMILY MEMBER"/>
    <property type="match status" value="1"/>
</dbReference>
<feature type="region of interest" description="Disordered" evidence="2">
    <location>
        <begin position="1"/>
        <end position="91"/>
    </location>
</feature>
<name>A0A3P8U732_AMPPE</name>
<evidence type="ECO:0000256" key="2">
    <source>
        <dbReference type="SAM" id="MobiDB-lite"/>
    </source>
</evidence>
<dbReference type="OMA" id="MESDSCD"/>